<protein>
    <recommendedName>
        <fullName evidence="2">Fibrinogen C-terminal domain-containing protein</fullName>
    </recommendedName>
</protein>
<dbReference type="InterPro" id="IPR014716">
    <property type="entry name" value="Fibrinogen_a/b/g_C_1"/>
</dbReference>
<reference evidence="3 4" key="1">
    <citation type="submission" date="2024-11" db="EMBL/GenBank/DDBJ databases">
        <title>Chromosome-level genome assembly of the freshwater bivalve Anodonta woodiana.</title>
        <authorList>
            <person name="Chen X."/>
        </authorList>
    </citation>
    <scope>NUCLEOTIDE SEQUENCE [LARGE SCALE GENOMIC DNA]</scope>
    <source>
        <strain evidence="3">MN2024</strain>
        <tissue evidence="3">Gills</tissue>
    </source>
</reference>
<keyword evidence="4" id="KW-1185">Reference proteome</keyword>
<dbReference type="Pfam" id="PF00147">
    <property type="entry name" value="Fibrinogen_C"/>
    <property type="match status" value="1"/>
</dbReference>
<dbReference type="CDD" id="cd00087">
    <property type="entry name" value="FReD"/>
    <property type="match status" value="1"/>
</dbReference>
<dbReference type="PROSITE" id="PS00514">
    <property type="entry name" value="FIBRINOGEN_C_1"/>
    <property type="match status" value="1"/>
</dbReference>
<sequence>MDRSSMKNIRTPKNCKEIRDNVQAITGIYLIYPSFDSAGTTVRCDMTTNGGGWTVFQRRIDGSKDFYRGWRDYKSGFGDLTTEFWLGLDIINVLTSQEVVELRVDLVPTGSPAIPAYAKYATFRVGDENSKYVLTVGNYSGNAGDSLIYHNGMAFSTMDRDNDLYTVNCANVYHGAWWYRTCHASNLNGHYGNTSYGAGLSWKSLSGFNVSMMFTEMKIRGH</sequence>
<name>A0ABD3U0B3_SINWO</name>
<evidence type="ECO:0000256" key="1">
    <source>
        <dbReference type="ARBA" id="ARBA00023157"/>
    </source>
</evidence>
<keyword evidence="1" id="KW-1015">Disulfide bond</keyword>
<organism evidence="3 4">
    <name type="scientific">Sinanodonta woodiana</name>
    <name type="common">Chinese pond mussel</name>
    <name type="synonym">Anodonta woodiana</name>
    <dbReference type="NCBI Taxonomy" id="1069815"/>
    <lineage>
        <taxon>Eukaryota</taxon>
        <taxon>Metazoa</taxon>
        <taxon>Spiralia</taxon>
        <taxon>Lophotrochozoa</taxon>
        <taxon>Mollusca</taxon>
        <taxon>Bivalvia</taxon>
        <taxon>Autobranchia</taxon>
        <taxon>Heteroconchia</taxon>
        <taxon>Palaeoheterodonta</taxon>
        <taxon>Unionida</taxon>
        <taxon>Unionoidea</taxon>
        <taxon>Unionidae</taxon>
        <taxon>Unioninae</taxon>
        <taxon>Sinanodonta</taxon>
    </lineage>
</organism>
<dbReference type="Gene3D" id="3.90.215.10">
    <property type="entry name" value="Gamma Fibrinogen, chain A, domain 1"/>
    <property type="match status" value="1"/>
</dbReference>
<dbReference type="InterPro" id="IPR050373">
    <property type="entry name" value="Fibrinogen_C-term_domain"/>
</dbReference>
<dbReference type="FunFam" id="3.90.215.10:FF:000001">
    <property type="entry name" value="Tenascin isoform 1"/>
    <property type="match status" value="1"/>
</dbReference>
<gene>
    <name evidence="3" type="ORF">ACJMK2_020389</name>
</gene>
<dbReference type="NCBIfam" id="NF040941">
    <property type="entry name" value="GGGWT_bact"/>
    <property type="match status" value="1"/>
</dbReference>
<dbReference type="EMBL" id="JBJQND010000017">
    <property type="protein sequence ID" value="KAL3842366.1"/>
    <property type="molecule type" value="Genomic_DNA"/>
</dbReference>
<dbReference type="AlphaFoldDB" id="A0ABD3U0B3"/>
<evidence type="ECO:0000313" key="3">
    <source>
        <dbReference type="EMBL" id="KAL3842366.1"/>
    </source>
</evidence>
<dbReference type="PANTHER" id="PTHR19143">
    <property type="entry name" value="FIBRINOGEN/TENASCIN/ANGIOPOEITIN"/>
    <property type="match status" value="1"/>
</dbReference>
<dbReference type="SUPFAM" id="SSF56496">
    <property type="entry name" value="Fibrinogen C-terminal domain-like"/>
    <property type="match status" value="1"/>
</dbReference>
<dbReference type="PROSITE" id="PS51406">
    <property type="entry name" value="FIBRINOGEN_C_2"/>
    <property type="match status" value="1"/>
</dbReference>
<dbReference type="PANTHER" id="PTHR19143:SF458">
    <property type="entry name" value="FIBRINOGEN C-TERMINAL DOMAIN-CONTAINING PROTEIN-RELATED"/>
    <property type="match status" value="1"/>
</dbReference>
<dbReference type="InterPro" id="IPR020837">
    <property type="entry name" value="Fibrinogen_CS"/>
</dbReference>
<dbReference type="Proteomes" id="UP001634394">
    <property type="component" value="Unassembled WGS sequence"/>
</dbReference>
<dbReference type="SMART" id="SM00186">
    <property type="entry name" value="FBG"/>
    <property type="match status" value="1"/>
</dbReference>
<evidence type="ECO:0000313" key="4">
    <source>
        <dbReference type="Proteomes" id="UP001634394"/>
    </source>
</evidence>
<accession>A0ABD3U0B3</accession>
<dbReference type="InterPro" id="IPR002181">
    <property type="entry name" value="Fibrinogen_a/b/g_C_dom"/>
</dbReference>
<dbReference type="InterPro" id="IPR036056">
    <property type="entry name" value="Fibrinogen-like_C"/>
</dbReference>
<evidence type="ECO:0000259" key="2">
    <source>
        <dbReference type="PROSITE" id="PS51406"/>
    </source>
</evidence>
<feature type="domain" description="Fibrinogen C-terminal" evidence="2">
    <location>
        <begin position="6"/>
        <end position="222"/>
    </location>
</feature>
<comment type="caution">
    <text evidence="3">The sequence shown here is derived from an EMBL/GenBank/DDBJ whole genome shotgun (WGS) entry which is preliminary data.</text>
</comment>
<proteinExistence type="predicted"/>